<sequence>MSSSTRSRYAGRRGQQQKSWWRRLLTPGWLITAVLVVAFSYLAFAFLAPWQLNKDDALVARNEQIEAAYATDPVPVTEVVDENGSITPEQEWTRVTATGRYLTQDEVLLRLRPVEKTPAFQSLVPFQLDSGETLLVHRGWVASGDGVTVPEFADPPGGAVTLEGMLRLGEPTGTKAPLQEQGFTQVYTVSTEEIGDLTGTDLGNDYIQLSPDQPGGLNPMPVPMLDRGNHLSYGLQWLAFGVMAPLGLIYFVWAEFKERRRARDEQDEMAEVLDAADAGDDAGEAPERDSDAWLESDPDVHTVVRSRNVRDRYGDAKRDHYEGFAKRERERY</sequence>
<dbReference type="PANTHER" id="PTHR23427">
    <property type="entry name" value="SURFEIT LOCUS PROTEIN"/>
    <property type="match status" value="1"/>
</dbReference>
<feature type="transmembrane region" description="Helical" evidence="6">
    <location>
        <begin position="21"/>
        <end position="48"/>
    </location>
</feature>
<keyword evidence="3 6" id="KW-0812">Transmembrane</keyword>
<dbReference type="InterPro" id="IPR045214">
    <property type="entry name" value="Surf1/Surf4"/>
</dbReference>
<keyword evidence="4 6" id="KW-1133">Transmembrane helix</keyword>
<feature type="region of interest" description="Disordered" evidence="7">
    <location>
        <begin position="275"/>
        <end position="299"/>
    </location>
</feature>
<reference evidence="8" key="1">
    <citation type="submission" date="2023-07" db="EMBL/GenBank/DDBJ databases">
        <title>Sequencing the genomes of 1000 actinobacteria strains.</title>
        <authorList>
            <person name="Klenk H.-P."/>
        </authorList>
    </citation>
    <scope>NUCLEOTIDE SEQUENCE</scope>
    <source>
        <strain evidence="8">DSM 107476</strain>
    </source>
</reference>
<evidence type="ECO:0000256" key="5">
    <source>
        <dbReference type="ARBA" id="ARBA00023136"/>
    </source>
</evidence>
<evidence type="ECO:0000256" key="3">
    <source>
        <dbReference type="ARBA" id="ARBA00022692"/>
    </source>
</evidence>
<comment type="caution">
    <text evidence="8">The sequence shown here is derived from an EMBL/GenBank/DDBJ whole genome shotgun (WGS) entry which is preliminary data.</text>
</comment>
<keyword evidence="5 6" id="KW-0472">Membrane</keyword>
<evidence type="ECO:0000256" key="6">
    <source>
        <dbReference type="RuleBase" id="RU363076"/>
    </source>
</evidence>
<accession>A0ABU2A117</accession>
<organism evidence="8 9">
    <name type="scientific">Corynebacterium guangdongense</name>
    <dbReference type="NCBI Taxonomy" id="1783348"/>
    <lineage>
        <taxon>Bacteria</taxon>
        <taxon>Bacillati</taxon>
        <taxon>Actinomycetota</taxon>
        <taxon>Actinomycetes</taxon>
        <taxon>Mycobacteriales</taxon>
        <taxon>Corynebacteriaceae</taxon>
        <taxon>Corynebacterium</taxon>
    </lineage>
</organism>
<dbReference type="InterPro" id="IPR002994">
    <property type="entry name" value="Surf1/Shy1"/>
</dbReference>
<dbReference type="PROSITE" id="PS50895">
    <property type="entry name" value="SURF1"/>
    <property type="match status" value="1"/>
</dbReference>
<comment type="similarity">
    <text evidence="2 6">Belongs to the SURF1 family.</text>
</comment>
<feature type="transmembrane region" description="Helical" evidence="6">
    <location>
        <begin position="234"/>
        <end position="253"/>
    </location>
</feature>
<name>A0ABU2A117_9CORY</name>
<comment type="subcellular location">
    <subcellularLocation>
        <location evidence="6">Cell membrane</location>
        <topology evidence="6">Multi-pass membrane protein</topology>
    </subcellularLocation>
    <subcellularLocation>
        <location evidence="1">Membrane</location>
    </subcellularLocation>
</comment>
<protein>
    <recommendedName>
        <fullName evidence="6">SURF1-like protein</fullName>
    </recommendedName>
</protein>
<dbReference type="RefSeq" id="WP_290194947.1">
    <property type="nucleotide sequence ID" value="NZ_CP047654.1"/>
</dbReference>
<proteinExistence type="inferred from homology"/>
<evidence type="ECO:0000256" key="7">
    <source>
        <dbReference type="SAM" id="MobiDB-lite"/>
    </source>
</evidence>
<keyword evidence="9" id="KW-1185">Reference proteome</keyword>
<keyword evidence="6" id="KW-1003">Cell membrane</keyword>
<dbReference type="Pfam" id="PF02104">
    <property type="entry name" value="SURF1"/>
    <property type="match status" value="1"/>
</dbReference>
<dbReference type="Proteomes" id="UP001180840">
    <property type="component" value="Unassembled WGS sequence"/>
</dbReference>
<evidence type="ECO:0000313" key="8">
    <source>
        <dbReference type="EMBL" id="MDR7329823.1"/>
    </source>
</evidence>
<dbReference type="PANTHER" id="PTHR23427:SF2">
    <property type="entry name" value="SURFEIT LOCUS PROTEIN 1"/>
    <property type="match status" value="1"/>
</dbReference>
<evidence type="ECO:0000313" key="9">
    <source>
        <dbReference type="Proteomes" id="UP001180840"/>
    </source>
</evidence>
<evidence type="ECO:0000256" key="2">
    <source>
        <dbReference type="ARBA" id="ARBA00007165"/>
    </source>
</evidence>
<dbReference type="EMBL" id="JAVDXZ010000001">
    <property type="protein sequence ID" value="MDR7329823.1"/>
    <property type="molecule type" value="Genomic_DNA"/>
</dbReference>
<dbReference type="CDD" id="cd06662">
    <property type="entry name" value="SURF1"/>
    <property type="match status" value="1"/>
</dbReference>
<evidence type="ECO:0000256" key="4">
    <source>
        <dbReference type="ARBA" id="ARBA00022989"/>
    </source>
</evidence>
<evidence type="ECO:0000256" key="1">
    <source>
        <dbReference type="ARBA" id="ARBA00004370"/>
    </source>
</evidence>
<gene>
    <name evidence="8" type="ORF">J2S39_001499</name>
</gene>